<accession>A0ABT1L746</accession>
<organism evidence="1 2">
    <name type="scientific">Candidatus Synchoanobacter obligatus</name>
    <dbReference type="NCBI Taxonomy" id="2919597"/>
    <lineage>
        <taxon>Bacteria</taxon>
        <taxon>Pseudomonadati</taxon>
        <taxon>Pseudomonadota</taxon>
        <taxon>Gammaproteobacteria</taxon>
        <taxon>Candidatus Comchoanobacterales</taxon>
        <taxon>Candidatus Comchoanobacteraceae</taxon>
        <taxon>Candidatus Synchoanobacter</taxon>
    </lineage>
</organism>
<comment type="caution">
    <text evidence="1">The sequence shown here is derived from an EMBL/GenBank/DDBJ whole genome shotgun (WGS) entry which is preliminary data.</text>
</comment>
<proteinExistence type="predicted"/>
<sequence length="318" mass="35700">MNTQVTTHLHVLSVTYPELKMSLESLIGKPLLPSELELYASSYWYGGGVMSLAAAVQTYSSNYHRINLVLNRFNKIILCFDHLAYDKMSESQLHDAPELGSEIDSTIEHIRSDIYPKAHERYQVLVSEEGVALKAARAHVQNIMKELEQAISQVNDKFGLSADVKICQSMLLSQDVKDWVERNQQVDKKSLNMLMDNLSAADKFFQSLVAISVLAHLYESVSEGAVADVEKTARKAVKFIYKQSMQAVIFPAVEVPVGGYVEELEEINERACELEEILASYPSDQEESEHNDVEKGLHKILNSNKDAIFTEVDKGVKS</sequence>
<evidence type="ECO:0000313" key="2">
    <source>
        <dbReference type="Proteomes" id="UP001320768"/>
    </source>
</evidence>
<keyword evidence="2" id="KW-1185">Reference proteome</keyword>
<dbReference type="RefSeq" id="WP_258569711.1">
    <property type="nucleotide sequence ID" value="NZ_JAKUDN010000002.1"/>
</dbReference>
<dbReference type="Proteomes" id="UP001320768">
    <property type="component" value="Unassembled WGS sequence"/>
</dbReference>
<reference evidence="1 2" key="1">
    <citation type="journal article" date="2022" name="Nat. Microbiol.">
        <title>The microbiome of a bacterivorous marine choanoflagellate contains a resource-demanding obligate bacterial associate.</title>
        <authorList>
            <person name="Needham D.M."/>
            <person name="Poirier C."/>
            <person name="Bachy C."/>
            <person name="George E.E."/>
            <person name="Wilken S."/>
            <person name="Yung C.C.M."/>
            <person name="Limardo A.J."/>
            <person name="Morando M."/>
            <person name="Sudek L."/>
            <person name="Malmstrom R.R."/>
            <person name="Keeling P.J."/>
            <person name="Santoro A.E."/>
            <person name="Worden A.Z."/>
        </authorList>
    </citation>
    <scope>NUCLEOTIDE SEQUENCE [LARGE SCALE GENOMIC DNA]</scope>
    <source>
        <strain evidence="1 2">Comchoano-2</strain>
    </source>
</reference>
<protein>
    <submittedName>
        <fullName evidence="1">Uncharacterized protein</fullName>
    </submittedName>
</protein>
<dbReference type="EMBL" id="JAKUDN010000002">
    <property type="protein sequence ID" value="MCP8352606.1"/>
    <property type="molecule type" value="Genomic_DNA"/>
</dbReference>
<gene>
    <name evidence="1" type="ORF">MKS91_04825</name>
</gene>
<evidence type="ECO:0000313" key="1">
    <source>
        <dbReference type="EMBL" id="MCP8352606.1"/>
    </source>
</evidence>
<name>A0ABT1L746_9GAMM</name>